<dbReference type="SUPFAM" id="SSF48371">
    <property type="entry name" value="ARM repeat"/>
    <property type="match status" value="2"/>
</dbReference>
<dbReference type="SMART" id="SM01349">
    <property type="entry name" value="TOG"/>
    <property type="match status" value="1"/>
</dbReference>
<dbReference type="PANTHER" id="PTHR23346">
    <property type="entry name" value="TRANSLATIONAL ACTIVATOR GCN1-RELATED"/>
    <property type="match status" value="1"/>
</dbReference>
<gene>
    <name evidence="6" type="ORF">EWB00_000917</name>
</gene>
<protein>
    <submittedName>
        <fullName evidence="6">eIF-2-alpha kinase activator GCN1 isoform 1</fullName>
    </submittedName>
</protein>
<organism evidence="6 7">
    <name type="scientific">Schistosoma japonicum</name>
    <name type="common">Blood fluke</name>
    <dbReference type="NCBI Taxonomy" id="6182"/>
    <lineage>
        <taxon>Eukaryota</taxon>
        <taxon>Metazoa</taxon>
        <taxon>Spiralia</taxon>
        <taxon>Lophotrochozoa</taxon>
        <taxon>Platyhelminthes</taxon>
        <taxon>Trematoda</taxon>
        <taxon>Digenea</taxon>
        <taxon>Strigeidida</taxon>
        <taxon>Schistosomatoidea</taxon>
        <taxon>Schistosomatidae</taxon>
        <taxon>Schistosoma</taxon>
    </lineage>
</organism>
<dbReference type="GO" id="GO:0005829">
    <property type="term" value="C:cytosol"/>
    <property type="evidence" value="ECO:0007669"/>
    <property type="project" value="TreeGrafter"/>
</dbReference>
<feature type="compositionally biased region" description="Acidic residues" evidence="4">
    <location>
        <begin position="1221"/>
        <end position="1235"/>
    </location>
</feature>
<keyword evidence="6" id="KW-0808">Transferase</keyword>
<evidence type="ECO:0000256" key="3">
    <source>
        <dbReference type="PROSITE-ProRule" id="PRU00103"/>
    </source>
</evidence>
<dbReference type="InterPro" id="IPR011989">
    <property type="entry name" value="ARM-like"/>
</dbReference>
<dbReference type="OrthoDB" id="5148094at2759"/>
<dbReference type="PROSITE" id="PS50077">
    <property type="entry name" value="HEAT_REPEAT"/>
    <property type="match status" value="4"/>
</dbReference>
<dbReference type="Pfam" id="PF25801">
    <property type="entry name" value="HEAT_GCN1_C_2"/>
    <property type="match status" value="1"/>
</dbReference>
<dbReference type="Pfam" id="PF02985">
    <property type="entry name" value="HEAT"/>
    <property type="match status" value="1"/>
</dbReference>
<feature type="region of interest" description="Disordered" evidence="4">
    <location>
        <begin position="1620"/>
        <end position="1646"/>
    </location>
</feature>
<sequence>MVVDTWIDELEGRETIVANKDEGNVRDYVYQELIQSINCLSNSSQKYSKCIEFIRSVCTNNLPTCLTVAKSLIHIPSEKCYIFRPLSKDVYSFRILSEVISFCRNDCEDLLNSDTVDVWCRSASYILFACDAKELKRNSYICSKLWSQNRFFFTLVLRHLISCTPVITNMAVVAHLCAFINQNSVPEFKAEYKDVFVNQLLKSLFDIKQDVTHICLRRCSSILNVCCDCTSFTVLVLPVVNRAILRSPETQLCIVNSLLEDLSFTLDPCAMELAHSVVKNLHAISEVTRRDAVTMLCTISKKCSEVDTLSSICKLVHAQFAGSEGKKSSQESRLAAITCFGELSNIGLVKQKSTSDRVATVAINLLIDYLERETYEEVIIFTAKQLARWLSRLKSSAPDRFFNFIKSYAFSNKTSASVHSVLLMCLDTALSNGIPGNKLPAAIIPNLLGSIEQASGQPHHSTAVHKSVMASLIWLRYILSTTKLPITEELFKSNIKSSPFWNMLTNVSATNNKRCALFTEKFLQTAPFYVLCAVGQLFKLLLSDLHAFIPNEVLGLIYTTLLLLCIHPFYDTVRQSNLDSIIELLAISDKEHQYQLTMGFLKHLHILLINYPNVLQSTSSSPNLLVLGSGLITEHLSLQLSDFVGINVWDNTAYPSFEIQTSKQPIGRIKCIGSFLCKLINILLLPSSSTIPKCNRISKENTNISSPICIRYLLDLCTLSAFCTSHPCILSVRPMLWEQLQSKLHLPKLLNDNYGNSTGITSSVIDNWSKIIVEYFMNQPYTIPADRYALQRLIKWSPIGVGQHLIEKIHSSFCSEPFTSISEKDVQIMLTPEGQLFNHELLESLPKYEISCVNIKRESKLYSYDVQMDILSAQLRKAHEQNKHPLESNNDNISILDKLSDQLTEKQLAVIRNELNKENEIRQFMQSLDLKAKHMCDLLINSLSVLICQPSHHSSLPIYYQEAGQIIKHFCIKLSILFVKLLSNPLVSPYIIRAHNKFIEAIVFSTFTTQEKWHSNFSHELHNYAPMIYWWSIRILRPVRLMRSSDNLCSSHLSQYSTTSDQTDQFIHKHSIEDSIALTMCWSSQSIEDHTRKIFSILCDKVPVHNLNTSLLLSFLLPTINYVFLRSSWVQTLPEDSLSMNFSQRLENQHSMTNDWVTADLIKILLKAFENQFQMVTNNDDEHCQKDIAIQRDSVLHILRLDCFLRLLRQLVDGCQRDSTDSEDSNGLDENELSDDVPLNNSLNADDLALRKSVASIATGLMMLITDLFVHYVHTLENEEFIGELANPIVSTLLVGLVSESEQAREISARCLYKVVERIPSVIELITLQEKSSTIQSKCIKDSTDRTNACTTSSNDKNPTESSPNDEMICDDENVDGTDQPPEKSGDGKPRKRLNKNQRRKQKLTQSVAAAAEKHQVTEQMCTKPYTSPADWPKLSIWSLVQVRIWIIRSDASTHIAQLGEKMWNSLHLDMKCENMQLSNAKTNGVRALLERPNAPDLLNPMLLAQRLLLEATRPNVSVQTSIADAFAICLLDRNNDEISVVLNMLIHMYHVMLHRDPAVQDNRGRTLCPESPDRWRERNGLAMILTRLSDAPALLISQSSATPTSQIIFRQSLITSVSNEDKDNENTDLKSPDADNPSTGDAVSSNQSPMWLLNIFRFLVSDGLSDRNTVVQSEMLQAGLRTVCNFGKLYISQILPILENYVNKAPNVAELDSVRQSILILTGSLSQHLDASDPRVGTIFNRLLNTLNFPSDLVQQAVEDCLASLVGKLSEEQIAKTINKLMTTLLVSSNYAERHGAAHGIAGIARGLGIMSLKHHGIIDKLMPALDDTKVAKRREGALMAVERLSLGMGRLFEPYVVRFITPLLNTFGDTNPGVREAASNAARAVMSKLSAHGVKLILPALLKAIDDQQSWRTKAEAVDLLASMTHCASKQLSACLPQIVPRLLEVLVDSQDRVKQAGVRALTQIGKVVRNPEVQALVPLLTNCLQQPLADKTPCLAALRDTCFVHVLDAPSLALILPVIQRAFADRSTDTRKMAAQIFGNLHSLARKEELAPYVSTILPLLKTCLLDAVPEVRSAAAAALGAVVRGMGETSFSELLPWLMSTLTSETSSVDRSGGAQGLAEVLGGMGIEKLRVVLPDLIRTVSSESKLQPHIRDGYLMLFIYLPTVFQDDFAEFIGPIIPTILKSLSDETEFLRETALRAAQRIVHMFAETSLELLLPELEQGMTDSNWRIRHSSVQLLGELLYRLSGLSGKGTTKTTNEDDTFGTVEAHERLREIMGDERHDRILARLHLSRSDATITVRQSAIHIWKVVVPNTPRTLREIMPVLIRLLLNTLGSSSREHQHIAARALGDVVRKLGERILPEIIPLLVTGLDSPDADQRRGVCTGLTEIIRSCQRDLLSNYADSLLDPIRRTLCDPLIEVRRNGAKTFDLLYTAIGIRSLDGILPDILCQLDDPETSQYALDGIKQLLTVKSKVVMPYLIPKLTSPVVNVKAFAYLASVAGDTLTKQLGRILPALLQTVALMSESDNNTNRNKESQEGTENEDLVHCAAVLVCIYEASGIRQILNELLSGISTTVPLDDTANTTTTQHKLNISSNAYRIACLRLLHAYLEASFQNPSDVAATIGKSNLSNESSSDGDEETEGSDNNGDDDFEDGEASDDDGSFSSDDDYSYDNDDDINTDDDSYDDDDESEENPDAKEVISRVLSESYPVALRNICRLLASTDKTTLIEAWKCLEALFKRWNPETVTSQIGDLRQGIRGALSEMNKLVADNKNENQKYLPGFSDPNLPLVSLVKLYAECTLHGRPAIKEPSAQGLSECILHASATALQGCVIKVIGPLIRLLSERQTNMVRIAVLQSLTSLISKCPQFVRPFVTQLQSTFLKCLGDSHKHTRILGGEGLSSIVPITPKLDPLLVDLARVSSQTVVSRFQNYLEDVSHEHGDTAPKLGVCATAHTLAGVAAYPDTSLQALRLCLEHSRGRAGLLALNSVLHSLIPLMRLPESSNSEGQFEVKAYRNDFGDDDNDYNSDDDDEQETMLGSFSQTKQIPISSDHVRVIASSCIGFIVVASEATIDGFPQSDDEKRTKKLELVNSLERKLCLSSSAKRDEKWTFTQSQGIALLIPLKHIPTVLINSETIQSGFCELLGRFIKRLCIHENPAICQIGYRCVGCFISHLTANHDVTYEPKALLELLGKGFEHSVIDMRMLSTVVSNHIAWHVKLPMPSWISTFVNILLAGTKDKNSPVRLGSETALAVLCRISAPKSNKDKCPNSGYLQACYDALDNNTRNQLETLVQRLRKQNWSEVWRQGCPDMDNTNSL</sequence>
<dbReference type="InterPro" id="IPR021133">
    <property type="entry name" value="HEAT_type_2"/>
</dbReference>
<dbReference type="InterPro" id="IPR034085">
    <property type="entry name" value="TOG"/>
</dbReference>
<feature type="region of interest" description="Disordered" evidence="4">
    <location>
        <begin position="1217"/>
        <end position="1236"/>
    </location>
</feature>
<feature type="region of interest" description="Disordered" evidence="4">
    <location>
        <begin position="2628"/>
        <end position="2702"/>
    </location>
</feature>
<dbReference type="Pfam" id="PF24993">
    <property type="entry name" value="GNC1_N"/>
    <property type="match status" value="1"/>
</dbReference>
<feature type="compositionally biased region" description="Low complexity" evidence="4">
    <location>
        <begin position="2628"/>
        <end position="2637"/>
    </location>
</feature>
<dbReference type="InterPro" id="IPR000357">
    <property type="entry name" value="HEAT"/>
</dbReference>
<dbReference type="PANTHER" id="PTHR23346:SF7">
    <property type="entry name" value="STALLED RIBOSOME SENSOR GCN1"/>
    <property type="match status" value="1"/>
</dbReference>
<feature type="repeat" description="HEAT" evidence="3">
    <location>
        <begin position="2060"/>
        <end position="2098"/>
    </location>
</feature>
<keyword evidence="2" id="KW-0677">Repeat</keyword>
<dbReference type="Pfam" id="PF23271">
    <property type="entry name" value="HEAT_GCN1"/>
    <property type="match status" value="2"/>
</dbReference>
<feature type="compositionally biased region" description="Basic and acidic residues" evidence="4">
    <location>
        <begin position="1620"/>
        <end position="1634"/>
    </location>
</feature>
<dbReference type="InterPro" id="IPR016024">
    <property type="entry name" value="ARM-type_fold"/>
</dbReference>
<feature type="compositionally biased region" description="Acidic residues" evidence="4">
    <location>
        <begin position="2638"/>
        <end position="2697"/>
    </location>
</feature>
<dbReference type="EMBL" id="SKCS01000139">
    <property type="protein sequence ID" value="TNN15927.1"/>
    <property type="molecule type" value="Genomic_DNA"/>
</dbReference>
<proteinExistence type="inferred from homology"/>
<dbReference type="Pfam" id="PF24984">
    <property type="entry name" value="HEAT_EF3_GNC1"/>
    <property type="match status" value="1"/>
</dbReference>
<dbReference type="GO" id="GO:0016301">
    <property type="term" value="F:kinase activity"/>
    <property type="evidence" value="ECO:0007669"/>
    <property type="project" value="UniProtKB-KW"/>
</dbReference>
<evidence type="ECO:0000259" key="5">
    <source>
        <dbReference type="SMART" id="SM01349"/>
    </source>
</evidence>
<comment type="similarity">
    <text evidence="1">Belongs to the GCN1 family.</text>
</comment>
<feature type="compositionally biased region" description="Basic residues" evidence="4">
    <location>
        <begin position="1390"/>
        <end position="1403"/>
    </location>
</feature>
<feature type="domain" description="TOG" evidence="5">
    <location>
        <begin position="1765"/>
        <end position="2001"/>
    </location>
</feature>
<reference evidence="6 7" key="1">
    <citation type="submission" date="2019-03" db="EMBL/GenBank/DDBJ databases">
        <title>An improved genome assembly of the fluke Schistosoma japonicum.</title>
        <authorList>
            <person name="Hu W."/>
            <person name="Luo F."/>
            <person name="Yin M."/>
            <person name="Mo X."/>
            <person name="Sun C."/>
            <person name="Wu Q."/>
            <person name="Zhu B."/>
            <person name="Xiang M."/>
            <person name="Wang J."/>
            <person name="Wang Y."/>
            <person name="Zhang T."/>
            <person name="Xu B."/>
            <person name="Zheng H."/>
            <person name="Feng Z."/>
        </authorList>
    </citation>
    <scope>NUCLEOTIDE SEQUENCE [LARGE SCALE GENOMIC DNA]</scope>
    <source>
        <strain evidence="6">HuSjv2</strain>
        <tissue evidence="6">Worms</tissue>
    </source>
</reference>
<comment type="caution">
    <text evidence="6">The sequence shown here is derived from an EMBL/GenBank/DDBJ whole genome shotgun (WGS) entry which is preliminary data.</text>
</comment>
<accession>A0A4Z2DHG0</accession>
<keyword evidence="6" id="KW-0418">Kinase</keyword>
<evidence type="ECO:0000313" key="7">
    <source>
        <dbReference type="Proteomes" id="UP000311919"/>
    </source>
</evidence>
<dbReference type="InterPro" id="IPR056810">
    <property type="entry name" value="GNC1-like_N"/>
</dbReference>
<dbReference type="GO" id="GO:0019887">
    <property type="term" value="F:protein kinase regulator activity"/>
    <property type="evidence" value="ECO:0007669"/>
    <property type="project" value="TreeGrafter"/>
</dbReference>
<feature type="compositionally biased region" description="Polar residues" evidence="4">
    <location>
        <begin position="1346"/>
        <end position="1365"/>
    </location>
</feature>
<dbReference type="Pfam" id="PF24987">
    <property type="entry name" value="HEAT_EF3_N"/>
    <property type="match status" value="1"/>
</dbReference>
<feature type="repeat" description="HEAT" evidence="3">
    <location>
        <begin position="2018"/>
        <end position="2056"/>
    </location>
</feature>
<dbReference type="Gene3D" id="1.25.10.10">
    <property type="entry name" value="Leucine-rich Repeat Variant"/>
    <property type="match status" value="4"/>
</dbReference>
<dbReference type="GO" id="GO:0034198">
    <property type="term" value="P:cellular response to amino acid starvation"/>
    <property type="evidence" value="ECO:0007669"/>
    <property type="project" value="TreeGrafter"/>
</dbReference>
<name>A0A4Z2DHG0_SCHJA</name>
<evidence type="ECO:0000313" key="6">
    <source>
        <dbReference type="EMBL" id="TNN15927.1"/>
    </source>
</evidence>
<dbReference type="InterPro" id="IPR057546">
    <property type="entry name" value="HEAT_GCN1"/>
</dbReference>
<evidence type="ECO:0000256" key="2">
    <source>
        <dbReference type="ARBA" id="ARBA00022737"/>
    </source>
</evidence>
<evidence type="ECO:0000256" key="1">
    <source>
        <dbReference type="ARBA" id="ARBA00007366"/>
    </source>
</evidence>
<dbReference type="GO" id="GO:0006417">
    <property type="term" value="P:regulation of translation"/>
    <property type="evidence" value="ECO:0007669"/>
    <property type="project" value="TreeGrafter"/>
</dbReference>
<feature type="region of interest" description="Disordered" evidence="4">
    <location>
        <begin position="1337"/>
        <end position="1406"/>
    </location>
</feature>
<keyword evidence="7" id="KW-1185">Reference proteome</keyword>
<feature type="repeat" description="HEAT" evidence="3">
    <location>
        <begin position="2181"/>
        <end position="2217"/>
    </location>
</feature>
<dbReference type="STRING" id="6182.A0A4Z2DHG0"/>
<feature type="compositionally biased region" description="Polar residues" evidence="4">
    <location>
        <begin position="1637"/>
        <end position="1646"/>
    </location>
</feature>
<dbReference type="Proteomes" id="UP000311919">
    <property type="component" value="Unassembled WGS sequence"/>
</dbReference>
<feature type="repeat" description="HEAT" evidence="3">
    <location>
        <begin position="1941"/>
        <end position="1979"/>
    </location>
</feature>
<evidence type="ECO:0000256" key="4">
    <source>
        <dbReference type="SAM" id="MobiDB-lite"/>
    </source>
</evidence>
<dbReference type="FunFam" id="1.25.10.10:FF:000090">
    <property type="entry name" value="eIF-2-alpha kinase activator GCN1"/>
    <property type="match status" value="1"/>
</dbReference>